<dbReference type="EMBL" id="NOZP01000138">
    <property type="protein sequence ID" value="OYD14755.1"/>
    <property type="molecule type" value="Genomic_DNA"/>
</dbReference>
<evidence type="ECO:0008006" key="7">
    <source>
        <dbReference type="Google" id="ProtNLM"/>
    </source>
</evidence>
<evidence type="ECO:0000256" key="1">
    <source>
        <dbReference type="ARBA" id="ARBA00009477"/>
    </source>
</evidence>
<name>A0A235BT68_UNCW3</name>
<dbReference type="GO" id="GO:1990281">
    <property type="term" value="C:efflux pump complex"/>
    <property type="evidence" value="ECO:0007669"/>
    <property type="project" value="TreeGrafter"/>
</dbReference>
<feature type="domain" description="CusB-like beta-barrel" evidence="3">
    <location>
        <begin position="108"/>
        <end position="179"/>
    </location>
</feature>
<dbReference type="InterPro" id="IPR058625">
    <property type="entry name" value="MdtA-like_BSH"/>
</dbReference>
<dbReference type="InterPro" id="IPR058637">
    <property type="entry name" value="YknX-like_C"/>
</dbReference>
<feature type="domain" description="YknX-like C-terminal permuted SH3-like" evidence="4">
    <location>
        <begin position="186"/>
        <end position="254"/>
    </location>
</feature>
<dbReference type="PANTHER" id="PTHR30469">
    <property type="entry name" value="MULTIDRUG RESISTANCE PROTEIN MDTA"/>
    <property type="match status" value="1"/>
</dbReference>
<dbReference type="GO" id="GO:0015562">
    <property type="term" value="F:efflux transmembrane transporter activity"/>
    <property type="evidence" value="ECO:0007669"/>
    <property type="project" value="TreeGrafter"/>
</dbReference>
<comment type="caution">
    <text evidence="5">The sequence shown here is derived from an EMBL/GenBank/DDBJ whole genome shotgun (WGS) entry which is preliminary data.</text>
</comment>
<gene>
    <name evidence="5" type="ORF">CH330_07705</name>
</gene>
<comment type="similarity">
    <text evidence="1">Belongs to the membrane fusion protein (MFP) (TC 8.A.1) family.</text>
</comment>
<organism evidence="5 6">
    <name type="scientific">candidate division WOR-3 bacterium JGI_Cruoil_03_51_56</name>
    <dbReference type="NCBI Taxonomy" id="1973747"/>
    <lineage>
        <taxon>Bacteria</taxon>
        <taxon>Bacteria division WOR-3</taxon>
    </lineage>
</organism>
<feature type="domain" description="Multidrug resistance protein MdtA-like barrel-sandwich hybrid" evidence="2">
    <location>
        <begin position="25"/>
        <end position="99"/>
    </location>
</feature>
<evidence type="ECO:0000313" key="5">
    <source>
        <dbReference type="EMBL" id="OYD14755.1"/>
    </source>
</evidence>
<dbReference type="NCBIfam" id="TIGR01730">
    <property type="entry name" value="RND_mfp"/>
    <property type="match status" value="1"/>
</dbReference>
<dbReference type="Pfam" id="PF25954">
    <property type="entry name" value="Beta-barrel_RND_2"/>
    <property type="match status" value="1"/>
</dbReference>
<dbReference type="PANTHER" id="PTHR30469:SF15">
    <property type="entry name" value="HLYD FAMILY OF SECRETION PROTEINS"/>
    <property type="match status" value="1"/>
</dbReference>
<dbReference type="Pfam" id="PF25917">
    <property type="entry name" value="BSH_RND"/>
    <property type="match status" value="1"/>
</dbReference>
<dbReference type="SUPFAM" id="SSF111369">
    <property type="entry name" value="HlyD-like secretion proteins"/>
    <property type="match status" value="1"/>
</dbReference>
<sequence length="256" mass="28029">KTITAKQGEISSELSFTGTIVGEDQATAHSDVPGKLLRYKVQEGQHVSRNQTIALIDRSIPGMEYKPAKVRSPISGTVSRILLDRGAMVAPQIPVAMIVNTRRLKVAFNVSERFRPIIRKGMPATISIDNLPDQEFKGTIDRVSSFVDPTSRAAYAEALIHNPRDLMPGNFADVRVVTETRTNTFVLPREAVIENLATGEHFAFVIEEGKAVRRQLTLGIANDQAAEVLDGISPGDQVVTAGKEFLEHDTEVEVVD</sequence>
<accession>A0A235BT68</accession>
<dbReference type="AlphaFoldDB" id="A0A235BT68"/>
<reference evidence="5 6" key="1">
    <citation type="submission" date="2017-07" db="EMBL/GenBank/DDBJ databases">
        <title>Recovery of genomes from metagenomes via a dereplication, aggregation, and scoring strategy.</title>
        <authorList>
            <person name="Sieber C.M."/>
            <person name="Probst A.J."/>
            <person name="Sharrar A."/>
            <person name="Thomas B.C."/>
            <person name="Hess M."/>
            <person name="Tringe S.G."/>
            <person name="Banfield J.F."/>
        </authorList>
    </citation>
    <scope>NUCLEOTIDE SEQUENCE [LARGE SCALE GENOMIC DNA]</scope>
    <source>
        <strain evidence="5">JGI_Cruoil_03_51_56</strain>
    </source>
</reference>
<dbReference type="Gene3D" id="2.40.30.170">
    <property type="match status" value="1"/>
</dbReference>
<feature type="non-terminal residue" evidence="5">
    <location>
        <position position="1"/>
    </location>
</feature>
<protein>
    <recommendedName>
        <fullName evidence="7">RND efflux pump membrane fusion protein barrel-sandwich domain-containing protein</fullName>
    </recommendedName>
</protein>
<proteinExistence type="inferred from homology"/>
<dbReference type="Pfam" id="PF25989">
    <property type="entry name" value="YknX_C"/>
    <property type="match status" value="1"/>
</dbReference>
<dbReference type="InterPro" id="IPR058792">
    <property type="entry name" value="Beta-barrel_RND_2"/>
</dbReference>
<dbReference type="Proteomes" id="UP000215559">
    <property type="component" value="Unassembled WGS sequence"/>
</dbReference>
<dbReference type="Gene3D" id="2.40.420.20">
    <property type="match status" value="1"/>
</dbReference>
<dbReference type="InterPro" id="IPR006143">
    <property type="entry name" value="RND_pump_MFP"/>
</dbReference>
<evidence type="ECO:0000259" key="4">
    <source>
        <dbReference type="Pfam" id="PF25989"/>
    </source>
</evidence>
<evidence type="ECO:0000259" key="2">
    <source>
        <dbReference type="Pfam" id="PF25917"/>
    </source>
</evidence>
<evidence type="ECO:0000259" key="3">
    <source>
        <dbReference type="Pfam" id="PF25954"/>
    </source>
</evidence>
<dbReference type="Gene3D" id="2.40.50.100">
    <property type="match status" value="1"/>
</dbReference>
<evidence type="ECO:0000313" key="6">
    <source>
        <dbReference type="Proteomes" id="UP000215559"/>
    </source>
</evidence>